<dbReference type="Pfam" id="PF13561">
    <property type="entry name" value="adh_short_C2"/>
    <property type="match status" value="1"/>
</dbReference>
<dbReference type="PRINTS" id="PR00080">
    <property type="entry name" value="SDRFAMILY"/>
</dbReference>
<dbReference type="STRING" id="1185652.USDA257_c17520"/>
<evidence type="ECO:0000313" key="5">
    <source>
        <dbReference type="Proteomes" id="UP000006180"/>
    </source>
</evidence>
<keyword evidence="2 4" id="KW-0560">Oxidoreductase</keyword>
<dbReference type="InterPro" id="IPR002347">
    <property type="entry name" value="SDR_fam"/>
</dbReference>
<gene>
    <name evidence="4" type="primary">fabG3</name>
    <name evidence="4" type="ORF">USDA257_c17520</name>
</gene>
<reference evidence="4 5" key="1">
    <citation type="journal article" date="2012" name="J. Bacteriol.">
        <title>Complete genome sequence of the broad-host-range strain Sinorhizobium fredii USDA257.</title>
        <authorList>
            <person name="Schuldes J."/>
            <person name="Rodriguez Orbegoso M."/>
            <person name="Schmeisser C."/>
            <person name="Krishnan H.B."/>
            <person name="Daniel R."/>
            <person name="Streit W.R."/>
        </authorList>
    </citation>
    <scope>NUCLEOTIDE SEQUENCE [LARGE SCALE GENOMIC DNA]</scope>
    <source>
        <strain evidence="4 5">USDA 257</strain>
    </source>
</reference>
<dbReference type="SUPFAM" id="SSF51735">
    <property type="entry name" value="NAD(P)-binding Rossmann-fold domains"/>
    <property type="match status" value="1"/>
</dbReference>
<evidence type="ECO:0000256" key="1">
    <source>
        <dbReference type="ARBA" id="ARBA00006484"/>
    </source>
</evidence>
<organism evidence="4 5">
    <name type="scientific">Sinorhizobium fredii (strain USDA 257)</name>
    <dbReference type="NCBI Taxonomy" id="1185652"/>
    <lineage>
        <taxon>Bacteria</taxon>
        <taxon>Pseudomonadati</taxon>
        <taxon>Pseudomonadota</taxon>
        <taxon>Alphaproteobacteria</taxon>
        <taxon>Hyphomicrobiales</taxon>
        <taxon>Rhizobiaceae</taxon>
        <taxon>Sinorhizobium/Ensifer group</taxon>
        <taxon>Sinorhizobium</taxon>
    </lineage>
</organism>
<dbReference type="PANTHER" id="PTHR42760:SF133">
    <property type="entry name" value="3-OXOACYL-[ACYL-CARRIER-PROTEIN] REDUCTASE"/>
    <property type="match status" value="1"/>
</dbReference>
<dbReference type="PATRIC" id="fig|1185652.3.peg.1814"/>
<evidence type="ECO:0000259" key="3">
    <source>
        <dbReference type="SMART" id="SM00822"/>
    </source>
</evidence>
<dbReference type="KEGG" id="sfd:USDA257_c17520"/>
<dbReference type="InterPro" id="IPR036291">
    <property type="entry name" value="NAD(P)-bd_dom_sf"/>
</dbReference>
<dbReference type="HOGENOM" id="CLU_010194_1_3_5"/>
<proteinExistence type="inferred from homology"/>
<protein>
    <submittedName>
        <fullName evidence="4">3-oxoacyl-[acyl-carrier-protein] reductase FabG</fullName>
        <ecNumber evidence="4">1.1.1.100</ecNumber>
    </submittedName>
</protein>
<dbReference type="SMART" id="SM00822">
    <property type="entry name" value="PKS_KR"/>
    <property type="match status" value="1"/>
</dbReference>
<dbReference type="EMBL" id="CP003563">
    <property type="protein sequence ID" value="AFL50340.1"/>
    <property type="molecule type" value="Genomic_DNA"/>
</dbReference>
<dbReference type="InterPro" id="IPR020904">
    <property type="entry name" value="Sc_DH/Rdtase_CS"/>
</dbReference>
<dbReference type="AlphaFoldDB" id="I3X384"/>
<dbReference type="PROSITE" id="PS00061">
    <property type="entry name" value="ADH_SHORT"/>
    <property type="match status" value="1"/>
</dbReference>
<dbReference type="FunFam" id="3.40.50.720:FF:000173">
    <property type="entry name" value="3-oxoacyl-[acyl-carrier protein] reductase"/>
    <property type="match status" value="1"/>
</dbReference>
<dbReference type="NCBIfam" id="NF005559">
    <property type="entry name" value="PRK07231.1"/>
    <property type="match status" value="1"/>
</dbReference>
<dbReference type="EC" id="1.1.1.100" evidence="4"/>
<dbReference type="InterPro" id="IPR057326">
    <property type="entry name" value="KR_dom"/>
</dbReference>
<dbReference type="RefSeq" id="WP_014762521.1">
    <property type="nucleotide sequence ID" value="NC_018000.1"/>
</dbReference>
<dbReference type="GO" id="GO:0004316">
    <property type="term" value="F:3-oxoacyl-[acyl-carrier-protein] reductase (NADPH) activity"/>
    <property type="evidence" value="ECO:0007669"/>
    <property type="project" value="UniProtKB-EC"/>
</dbReference>
<evidence type="ECO:0000313" key="4">
    <source>
        <dbReference type="EMBL" id="AFL50340.1"/>
    </source>
</evidence>
<comment type="similarity">
    <text evidence="1">Belongs to the short-chain dehydrogenases/reductases (SDR) family.</text>
</comment>
<sequence length="246" mass="25757">MRGLEGKIIILTGGAQGIGKSTALRLAEERAVVIVADRNLEGAEAVAAEIRSSGGKARSIQLDVSSKQSWQDAVATLKDEHGGVDGLVNNAGVTRDKSLLKMAEEDWDLVIDVNLKGAWLGCQAVVPLMVGRNGGSIVNLSSESRWGAFGQSNYASAKAGLVGLTRTVALEQARNGIRVNAIAPGTTMTPMVEAVPEDIRKGWLDNIPLRREAQPSEIAAAIVFLLSDDASYVTGQILGVNGGSAL</sequence>
<dbReference type="eggNOG" id="COG1028">
    <property type="taxonomic scope" value="Bacteria"/>
</dbReference>
<feature type="domain" description="Ketoreductase" evidence="3">
    <location>
        <begin position="7"/>
        <end position="185"/>
    </location>
</feature>
<accession>I3X384</accession>
<dbReference type="PANTHER" id="PTHR42760">
    <property type="entry name" value="SHORT-CHAIN DEHYDROGENASES/REDUCTASES FAMILY MEMBER"/>
    <property type="match status" value="1"/>
</dbReference>
<name>I3X384_SINF2</name>
<evidence type="ECO:0000256" key="2">
    <source>
        <dbReference type="ARBA" id="ARBA00023002"/>
    </source>
</evidence>
<dbReference type="Gene3D" id="3.40.50.720">
    <property type="entry name" value="NAD(P)-binding Rossmann-like Domain"/>
    <property type="match status" value="1"/>
</dbReference>
<dbReference type="Proteomes" id="UP000006180">
    <property type="component" value="Chromosome"/>
</dbReference>
<dbReference type="PRINTS" id="PR00081">
    <property type="entry name" value="GDHRDH"/>
</dbReference>
<dbReference type="NCBIfam" id="NF009466">
    <property type="entry name" value="PRK12826.1-2"/>
    <property type="match status" value="1"/>
</dbReference>